<dbReference type="PROSITE" id="PS51263">
    <property type="entry name" value="ADF_H"/>
    <property type="match status" value="1"/>
</dbReference>
<evidence type="ECO:0000259" key="9">
    <source>
        <dbReference type="PROSITE" id="PS51263"/>
    </source>
</evidence>
<proteinExistence type="inferred from homology"/>
<feature type="transmembrane region" description="Helical" evidence="6">
    <location>
        <begin position="37"/>
        <end position="59"/>
    </location>
</feature>
<dbReference type="CDD" id="cd11286">
    <property type="entry name" value="ADF_cofilin_like"/>
    <property type="match status" value="1"/>
</dbReference>
<keyword evidence="6" id="KW-1133">Transmembrane helix</keyword>
<dbReference type="SMART" id="SM00102">
    <property type="entry name" value="ADF"/>
    <property type="match status" value="1"/>
</dbReference>
<keyword evidence="6" id="KW-0472">Membrane</keyword>
<dbReference type="InterPro" id="IPR040885">
    <property type="entry name" value="SMP_C2CD2L"/>
</dbReference>
<dbReference type="Gene3D" id="3.30.60.20">
    <property type="match status" value="1"/>
</dbReference>
<comment type="similarity">
    <text evidence="1">Belongs to the actin-binding proteins ADF family.</text>
</comment>
<keyword evidence="2" id="KW-0479">Metal-binding</keyword>
<dbReference type="InterPro" id="IPR017904">
    <property type="entry name" value="ADF/Cofilin"/>
</dbReference>
<feature type="compositionally biased region" description="Polar residues" evidence="5">
    <location>
        <begin position="576"/>
        <end position="585"/>
    </location>
</feature>
<dbReference type="GO" id="GO:0003779">
    <property type="term" value="F:actin binding"/>
    <property type="evidence" value="ECO:0007669"/>
    <property type="project" value="UniProtKB-KW"/>
</dbReference>
<evidence type="ECO:0008006" key="11">
    <source>
        <dbReference type="Google" id="ProtNLM"/>
    </source>
</evidence>
<dbReference type="Gene3D" id="3.40.20.10">
    <property type="entry name" value="Severin"/>
    <property type="match status" value="1"/>
</dbReference>
<dbReference type="SUPFAM" id="SSF57889">
    <property type="entry name" value="Cysteine-rich domain"/>
    <property type="match status" value="1"/>
</dbReference>
<dbReference type="Pfam" id="PF00130">
    <property type="entry name" value="C1_1"/>
    <property type="match status" value="1"/>
</dbReference>
<evidence type="ECO:0000256" key="6">
    <source>
        <dbReference type="SAM" id="Phobius"/>
    </source>
</evidence>
<evidence type="ECO:0000313" key="10">
    <source>
        <dbReference type="EMBL" id="EEN53168.1"/>
    </source>
</evidence>
<evidence type="ECO:0000256" key="2">
    <source>
        <dbReference type="ARBA" id="ARBA00022723"/>
    </source>
</evidence>
<feature type="domain" description="ADF-H" evidence="9">
    <location>
        <begin position="802"/>
        <end position="931"/>
    </location>
</feature>
<evidence type="ECO:0000256" key="5">
    <source>
        <dbReference type="SAM" id="MobiDB-lite"/>
    </source>
</evidence>
<keyword evidence="4" id="KW-0009">Actin-binding</keyword>
<dbReference type="CDD" id="cd08678">
    <property type="entry name" value="C2_C21orf25-like"/>
    <property type="match status" value="1"/>
</dbReference>
<dbReference type="InterPro" id="IPR000008">
    <property type="entry name" value="C2_dom"/>
</dbReference>
<dbReference type="InterPro" id="IPR039934">
    <property type="entry name" value="C2CD2/C2CD2L"/>
</dbReference>
<keyword evidence="6" id="KW-0812">Transmembrane</keyword>
<dbReference type="AlphaFoldDB" id="C3Z2B7"/>
<dbReference type="PANTHER" id="PTHR21119">
    <property type="entry name" value="C2 DOMAIN-CONTAINING PROTEIN"/>
    <property type="match status" value="1"/>
</dbReference>
<dbReference type="eggNOG" id="KOG1735">
    <property type="taxonomic scope" value="Eukaryota"/>
</dbReference>
<dbReference type="PANTHER" id="PTHR21119:SF5">
    <property type="entry name" value="C2 DOMAIN-CONTAINING PROTEIN"/>
    <property type="match status" value="1"/>
</dbReference>
<evidence type="ECO:0000259" key="8">
    <source>
        <dbReference type="PROSITE" id="PS50081"/>
    </source>
</evidence>
<dbReference type="PROSITE" id="PS50081">
    <property type="entry name" value="ZF_DAG_PE_2"/>
    <property type="match status" value="1"/>
</dbReference>
<dbReference type="SUPFAM" id="SSF49562">
    <property type="entry name" value="C2 domain (Calcium/lipid-binding domain, CaLB)"/>
    <property type="match status" value="1"/>
</dbReference>
<sequence>MPSATAAGGLSYLLLLGQSMFSADALAKNVNSGKLDVLDVFLVLFGLFLSTILVATYVWTSVRRRWRGETRQAVGRVGPEQEAGVRAPAPRDGRVYEPCEWVNTTLTWLRTQQHQTPELVKSWLKALNEQARRNGSSLQLTFDKVKEGSLPPKFTSINSAISDDGSLVIGCYVEWLRLGLTVFATQQTPQTIKLAICDVDVKLTGQCQFKASVQSEEVHVTGSFPKEPKIDLNVKQPAGSETLMAHECNSYLDVVIKANGLPGRNGYGSCDPYCIIEMDAPLQKHKTSVIKNTINPFWDEHFLFDLSTRTKELKFSLFDREKGSDSNELGEAVIPMDMLTQNLSSRQIIPLQRALSNDDSINASVTAEFLFMEPSAAQQALNSLHPQPSPIRPHYPTTPQKKVETYRTVTPGGTVITTQTTTVERAANDRSAPGSVHELLMIDGVDSVAETAIRQLREMSQQRSKTPTKTSTLIITGVSRKPASMTDLSPTGLGALVGPGSEGYISGDISDKSSDKQSQPGTSEHDSPAQDSGKTLLSVPSTDEALMLQAGATASRRRFFRKKERPHSSHSDLIEAQQSEESTSVELGPKITRETKAKSKSTSKLFSKFSFRALSKASKSASYEQLVSNSETTSLRSYGARASTYSYGSARYSGISGNLEEMSITVLETKKKGQLRHYLIPPELARRRTLRRRGKKLHVHNDHSFVAKHFKGVPRCAVCDLAIARRIGKGGYECRDCKLICHKECHFRTELYCPNSRVGQMEILTFASYKEHFLKTVPRRRWSWWGRPRSGNGSLTKEKASGIKVTDDVMTAYDEVNKGHKYKYVTFKVAENETEIIVESKTKESTWDQFQASLPANEPRWCVYDFDYKTNEGQDRDKLVIIRWCPDDVGIKKRMIHSSSSDALMKKCKGFQYQANDRSDLNFEEVRGKILATSQ</sequence>
<dbReference type="GO" id="GO:0015629">
    <property type="term" value="C:actin cytoskeleton"/>
    <property type="evidence" value="ECO:0007669"/>
    <property type="project" value="InterPro"/>
</dbReference>
<dbReference type="GO" id="GO:0046872">
    <property type="term" value="F:metal ion binding"/>
    <property type="evidence" value="ECO:0007669"/>
    <property type="project" value="UniProtKB-KW"/>
</dbReference>
<dbReference type="InterPro" id="IPR035892">
    <property type="entry name" value="C2_domain_sf"/>
</dbReference>
<dbReference type="PROSITE" id="PS00479">
    <property type="entry name" value="ZF_DAG_PE_1"/>
    <property type="match status" value="1"/>
</dbReference>
<evidence type="ECO:0000256" key="1">
    <source>
        <dbReference type="ARBA" id="ARBA00006844"/>
    </source>
</evidence>
<evidence type="ECO:0000256" key="4">
    <source>
        <dbReference type="ARBA" id="ARBA00023203"/>
    </source>
</evidence>
<dbReference type="EMBL" id="GG666574">
    <property type="protein sequence ID" value="EEN53168.1"/>
    <property type="molecule type" value="Genomic_DNA"/>
</dbReference>
<feature type="domain" description="C2" evidence="7">
    <location>
        <begin position="226"/>
        <end position="349"/>
    </location>
</feature>
<evidence type="ECO:0000256" key="3">
    <source>
        <dbReference type="ARBA" id="ARBA00022833"/>
    </source>
</evidence>
<reference evidence="10" key="1">
    <citation type="journal article" date="2008" name="Nature">
        <title>The amphioxus genome and the evolution of the chordate karyotype.</title>
        <authorList>
            <consortium name="US DOE Joint Genome Institute (JGI-PGF)"/>
            <person name="Putnam N.H."/>
            <person name="Butts T."/>
            <person name="Ferrier D.E.K."/>
            <person name="Furlong R.F."/>
            <person name="Hellsten U."/>
            <person name="Kawashima T."/>
            <person name="Robinson-Rechavi M."/>
            <person name="Shoguchi E."/>
            <person name="Terry A."/>
            <person name="Yu J.-K."/>
            <person name="Benito-Gutierrez E.L."/>
            <person name="Dubchak I."/>
            <person name="Garcia-Fernandez J."/>
            <person name="Gibson-Brown J.J."/>
            <person name="Grigoriev I.V."/>
            <person name="Horton A.C."/>
            <person name="de Jong P.J."/>
            <person name="Jurka J."/>
            <person name="Kapitonov V.V."/>
            <person name="Kohara Y."/>
            <person name="Kuroki Y."/>
            <person name="Lindquist E."/>
            <person name="Lucas S."/>
            <person name="Osoegawa K."/>
            <person name="Pennacchio L.A."/>
            <person name="Salamov A.A."/>
            <person name="Satou Y."/>
            <person name="Sauka-Spengler T."/>
            <person name="Schmutz J."/>
            <person name="Shin-I T."/>
            <person name="Toyoda A."/>
            <person name="Bronner-Fraser M."/>
            <person name="Fujiyama A."/>
            <person name="Holland L.Z."/>
            <person name="Holland P.W.H."/>
            <person name="Satoh N."/>
            <person name="Rokhsar D.S."/>
        </authorList>
    </citation>
    <scope>NUCLEOTIDE SEQUENCE [LARGE SCALE GENOMIC DNA]</scope>
    <source>
        <strain evidence="10">S238N-H82</strain>
        <tissue evidence="10">Testes</tissue>
    </source>
</reference>
<dbReference type="Pfam" id="PF18696">
    <property type="entry name" value="SMP_C2CD2L"/>
    <property type="match status" value="1"/>
</dbReference>
<dbReference type="InterPro" id="IPR029006">
    <property type="entry name" value="ADF-H/Gelsolin-like_dom_sf"/>
</dbReference>
<dbReference type="InterPro" id="IPR002108">
    <property type="entry name" value="ADF-H"/>
</dbReference>
<dbReference type="Pfam" id="PF00241">
    <property type="entry name" value="Cofilin_ADF"/>
    <property type="match status" value="1"/>
</dbReference>
<dbReference type="InterPro" id="IPR046349">
    <property type="entry name" value="C1-like_sf"/>
</dbReference>
<dbReference type="Gene3D" id="2.60.40.150">
    <property type="entry name" value="C2 domain"/>
    <property type="match status" value="1"/>
</dbReference>
<accession>C3Z2B7</accession>
<feature type="region of interest" description="Disordered" evidence="5">
    <location>
        <begin position="561"/>
        <end position="599"/>
    </location>
</feature>
<gene>
    <name evidence="10" type="ORF">BRAFLDRAFT_118103</name>
</gene>
<dbReference type="Pfam" id="PF00168">
    <property type="entry name" value="C2"/>
    <property type="match status" value="1"/>
</dbReference>
<dbReference type="SMART" id="SM00109">
    <property type="entry name" value="C1"/>
    <property type="match status" value="1"/>
</dbReference>
<evidence type="ECO:0000259" key="7">
    <source>
        <dbReference type="PROSITE" id="PS50004"/>
    </source>
</evidence>
<dbReference type="InterPro" id="IPR002219">
    <property type="entry name" value="PKC_DAG/PE"/>
</dbReference>
<protein>
    <recommendedName>
        <fullName evidence="11">C2 domain-containing protein</fullName>
    </recommendedName>
</protein>
<dbReference type="CDD" id="cd20831">
    <property type="entry name" value="C1_dGM13116p-like"/>
    <property type="match status" value="1"/>
</dbReference>
<keyword evidence="3" id="KW-0862">Zinc</keyword>
<dbReference type="InParanoid" id="C3Z2B7"/>
<feature type="domain" description="Phorbol-ester/DAG-type" evidence="8">
    <location>
        <begin position="702"/>
        <end position="753"/>
    </location>
</feature>
<dbReference type="GO" id="GO:0030042">
    <property type="term" value="P:actin filament depolymerization"/>
    <property type="evidence" value="ECO:0007669"/>
    <property type="project" value="InterPro"/>
</dbReference>
<dbReference type="PROSITE" id="PS50004">
    <property type="entry name" value="C2"/>
    <property type="match status" value="1"/>
</dbReference>
<organism>
    <name type="scientific">Branchiostoma floridae</name>
    <name type="common">Florida lancelet</name>
    <name type="synonym">Amphioxus</name>
    <dbReference type="NCBI Taxonomy" id="7739"/>
    <lineage>
        <taxon>Eukaryota</taxon>
        <taxon>Metazoa</taxon>
        <taxon>Chordata</taxon>
        <taxon>Cephalochordata</taxon>
        <taxon>Leptocardii</taxon>
        <taxon>Amphioxiformes</taxon>
        <taxon>Branchiostomatidae</taxon>
        <taxon>Branchiostoma</taxon>
    </lineage>
</organism>
<dbReference type="SUPFAM" id="SSF55753">
    <property type="entry name" value="Actin depolymerizing proteins"/>
    <property type="match status" value="1"/>
</dbReference>
<feature type="region of interest" description="Disordered" evidence="5">
    <location>
        <begin position="482"/>
        <end position="536"/>
    </location>
</feature>
<dbReference type="SMART" id="SM00239">
    <property type="entry name" value="C2"/>
    <property type="match status" value="1"/>
</dbReference>
<name>C3Z2B7_BRAFL</name>